<dbReference type="InterPro" id="IPR042179">
    <property type="entry name" value="KGD_C_sf"/>
</dbReference>
<dbReference type="STRING" id="316067.Geob_1948"/>
<keyword evidence="5" id="KW-0786">Thiamine pyrophosphate</keyword>
<dbReference type="Gene3D" id="3.40.50.12470">
    <property type="match status" value="1"/>
</dbReference>
<evidence type="ECO:0000313" key="8">
    <source>
        <dbReference type="Proteomes" id="UP000007721"/>
    </source>
</evidence>
<evidence type="ECO:0000256" key="2">
    <source>
        <dbReference type="ARBA" id="ARBA00003906"/>
    </source>
</evidence>
<comment type="cofactor">
    <cofactor evidence="1">
        <name>thiamine diphosphate</name>
        <dbReference type="ChEBI" id="CHEBI:58937"/>
    </cofactor>
</comment>
<dbReference type="EMBL" id="CP001390">
    <property type="protein sequence ID" value="ACM20305.1"/>
    <property type="molecule type" value="Genomic_DNA"/>
</dbReference>
<dbReference type="Proteomes" id="UP000007721">
    <property type="component" value="Chromosome"/>
</dbReference>
<sequence length="890" mass="100135">MPFNMNFSPEWIEEQYLLWQEHPERLPVDLQAFFNGFELGLEGGEGKADLRFAIKQSAVQSLIYRYRDIGHLLACTDPLSPCQIDHPLLSLEAFGLDASDLDKVFHTRRFMKESATLREILQVMHDTYCRSIGVEFMHIQEPAERQWLMDRMEPVRNSPSFSIGQKQEIAGHIYQAALFEAFLNRKFAGQTRFSLEGGESLIPLLKWLMAGAAERGVTDLILGMPHRGRLNVLANVFDKPLEEIFAEFADNSQHGIIGEGDVKYHKGYSIDVTPVGGHTIHLTLAANPSHLEAIDPVVEGKCRARQDRCCDSRGDLVLPVLIHGDAAFSGQGVVAETFNLSQLEGYRTGGTVHIVLNNQIGFTTLAADARSSCYATDGAKMVQAPVFHVQGDDPEAVVHATRLALEYRQAFRRDVVVEVICYRRYGHNEGDEPYFTQPLMYEKIKNRQPLHELYAMKLRDEGVDGAELEKLFRAVSAHLEAAIGQEATDSDVGFREGWGGIERDYAPHKVETGVGAGELISMMEVLTAFPDGFTPHPKLATLLKRRLEAVKQGNGIDWATAENLAFASLLQEGTSLRLSGQDVRRGTFSQRHCTFFDYHTEKMHVPLAALAKDNAVFNAYDSMLSEYAVLGFEYGYSVESPLGLTVWEAQYGDFANGAQVVIDQFVSSGESKWDRGSGLVLLLPHGYEGQGAEHSSARIERFLQLCAMNNMQVCYPTTPAQYFHLLRRQVKQPFRKPLVIFTPKSLLRNPLCVSTLDDFGGWFREILPAEDNPDKVRQVLICSGKIYFELLKEKMAAGREDVALVRIEQLYPLRLDLLRDTLLRYRQASFRWVQEEPRNMGAWIFIRPQLEEITGGKVAYVGREEEAAPAVGSHRQHMVEQERVINDAFA</sequence>
<dbReference type="NCBIfam" id="TIGR00239">
    <property type="entry name" value="2oxo_dh_E1"/>
    <property type="match status" value="1"/>
</dbReference>
<dbReference type="OrthoDB" id="9759785at2"/>
<dbReference type="InterPro" id="IPR031717">
    <property type="entry name" value="ODO-1/KGD_C"/>
</dbReference>
<dbReference type="SMART" id="SM00861">
    <property type="entry name" value="Transket_pyr"/>
    <property type="match status" value="1"/>
</dbReference>
<dbReference type="RefSeq" id="WP_012647034.1">
    <property type="nucleotide sequence ID" value="NC_011979.1"/>
</dbReference>
<dbReference type="Pfam" id="PF00676">
    <property type="entry name" value="E1_dh"/>
    <property type="match status" value="1"/>
</dbReference>
<dbReference type="GO" id="GO:0004591">
    <property type="term" value="F:oxoglutarate dehydrogenase (succinyl-transferring) activity"/>
    <property type="evidence" value="ECO:0007669"/>
    <property type="project" value="UniProtKB-EC"/>
</dbReference>
<dbReference type="CDD" id="cd02016">
    <property type="entry name" value="TPP_E1_OGDC_like"/>
    <property type="match status" value="1"/>
</dbReference>
<comment type="function">
    <text evidence="2">E1 component of the 2-oxoglutarate dehydrogenase (OGDH) complex which catalyzes the decarboxylation of 2-oxoglutarate, the first step in the conversion of 2-oxoglutarate to succinyl-CoA and CO(2).</text>
</comment>
<dbReference type="InterPro" id="IPR011603">
    <property type="entry name" value="2oxoglutarate_DH_E1"/>
</dbReference>
<dbReference type="AlphaFoldDB" id="B9M839"/>
<dbReference type="EC" id="1.2.4.2" evidence="3"/>
<gene>
    <name evidence="7" type="primary">sucA</name>
    <name evidence="7" type="ordered locus">Geob_1948</name>
</gene>
<protein>
    <recommendedName>
        <fullName evidence="3">oxoglutarate dehydrogenase (succinyl-transferring)</fullName>
        <ecNumber evidence="3">1.2.4.2</ecNumber>
    </recommendedName>
</protein>
<dbReference type="KEGG" id="geo:Geob_1948"/>
<dbReference type="NCBIfam" id="NF008907">
    <property type="entry name" value="PRK12270.1"/>
    <property type="match status" value="1"/>
</dbReference>
<feature type="domain" description="Transketolase-like pyrimidine-binding" evidence="6">
    <location>
        <begin position="556"/>
        <end position="749"/>
    </location>
</feature>
<keyword evidence="8" id="KW-1185">Reference proteome</keyword>
<dbReference type="Pfam" id="PF02779">
    <property type="entry name" value="Transket_pyr"/>
    <property type="match status" value="1"/>
</dbReference>
<dbReference type="GO" id="GO:0030976">
    <property type="term" value="F:thiamine pyrophosphate binding"/>
    <property type="evidence" value="ECO:0007669"/>
    <property type="project" value="InterPro"/>
</dbReference>
<dbReference type="eggNOG" id="COG0567">
    <property type="taxonomic scope" value="Bacteria"/>
</dbReference>
<proteinExistence type="predicted"/>
<dbReference type="InterPro" id="IPR029061">
    <property type="entry name" value="THDP-binding"/>
</dbReference>
<dbReference type="Gene3D" id="1.10.287.1150">
    <property type="entry name" value="TPP helical domain"/>
    <property type="match status" value="1"/>
</dbReference>
<dbReference type="GO" id="GO:0045252">
    <property type="term" value="C:oxoglutarate dehydrogenase complex"/>
    <property type="evidence" value="ECO:0007669"/>
    <property type="project" value="TreeGrafter"/>
</dbReference>
<evidence type="ECO:0000313" key="7">
    <source>
        <dbReference type="EMBL" id="ACM20305.1"/>
    </source>
</evidence>
<dbReference type="SUPFAM" id="SSF52518">
    <property type="entry name" value="Thiamin diphosphate-binding fold (THDP-binding)"/>
    <property type="match status" value="2"/>
</dbReference>
<evidence type="ECO:0000259" key="6">
    <source>
        <dbReference type="SMART" id="SM00861"/>
    </source>
</evidence>
<organism evidence="7 8">
    <name type="scientific">Geotalea daltonii (strain DSM 22248 / JCM 15807 / FRC-32)</name>
    <name type="common">Geobacter daltonii</name>
    <dbReference type="NCBI Taxonomy" id="316067"/>
    <lineage>
        <taxon>Bacteria</taxon>
        <taxon>Pseudomonadati</taxon>
        <taxon>Thermodesulfobacteriota</taxon>
        <taxon>Desulfuromonadia</taxon>
        <taxon>Geobacterales</taxon>
        <taxon>Geobacteraceae</taxon>
        <taxon>Geotalea</taxon>
    </lineage>
</organism>
<keyword evidence="4" id="KW-0560">Oxidoreductase</keyword>
<dbReference type="Gene3D" id="3.40.50.970">
    <property type="match status" value="1"/>
</dbReference>
<dbReference type="NCBIfam" id="NF006914">
    <property type="entry name" value="PRK09404.1"/>
    <property type="match status" value="1"/>
</dbReference>
<evidence type="ECO:0000256" key="1">
    <source>
        <dbReference type="ARBA" id="ARBA00001964"/>
    </source>
</evidence>
<evidence type="ECO:0000256" key="5">
    <source>
        <dbReference type="ARBA" id="ARBA00023052"/>
    </source>
</evidence>
<dbReference type="PIRSF" id="PIRSF000157">
    <property type="entry name" value="Oxoglu_dh_E1"/>
    <property type="match status" value="1"/>
</dbReference>
<dbReference type="GO" id="GO:0006099">
    <property type="term" value="P:tricarboxylic acid cycle"/>
    <property type="evidence" value="ECO:0007669"/>
    <property type="project" value="TreeGrafter"/>
</dbReference>
<dbReference type="InterPro" id="IPR005475">
    <property type="entry name" value="Transketolase-like_Pyr-bd"/>
</dbReference>
<dbReference type="HOGENOM" id="CLU_004709_1_0_7"/>
<dbReference type="GO" id="GO:0005829">
    <property type="term" value="C:cytosol"/>
    <property type="evidence" value="ECO:0007669"/>
    <property type="project" value="TreeGrafter"/>
</dbReference>
<reference evidence="7 8" key="1">
    <citation type="submission" date="2009-01" db="EMBL/GenBank/DDBJ databases">
        <title>Complete sequence of Geobacter sp. FRC-32.</title>
        <authorList>
            <consortium name="US DOE Joint Genome Institute"/>
            <person name="Lucas S."/>
            <person name="Copeland A."/>
            <person name="Lapidus A."/>
            <person name="Glavina del Rio T."/>
            <person name="Dalin E."/>
            <person name="Tice H."/>
            <person name="Bruce D."/>
            <person name="Goodwin L."/>
            <person name="Pitluck S."/>
            <person name="Saunders E."/>
            <person name="Brettin T."/>
            <person name="Detter J.C."/>
            <person name="Han C."/>
            <person name="Larimer F."/>
            <person name="Land M."/>
            <person name="Hauser L."/>
            <person name="Kyrpides N."/>
            <person name="Ovchinnikova G."/>
            <person name="Kostka J."/>
            <person name="Richardson P."/>
        </authorList>
    </citation>
    <scope>NUCLEOTIDE SEQUENCE [LARGE SCALE GENOMIC DNA]</scope>
    <source>
        <strain evidence="8">DSM 22248 / JCM 15807 / FRC-32</strain>
    </source>
</reference>
<dbReference type="PANTHER" id="PTHR23152">
    <property type="entry name" value="2-OXOGLUTARATE DEHYDROGENASE"/>
    <property type="match status" value="1"/>
</dbReference>
<evidence type="ECO:0000256" key="3">
    <source>
        <dbReference type="ARBA" id="ARBA00012280"/>
    </source>
</evidence>
<accession>B9M839</accession>
<dbReference type="Pfam" id="PF16870">
    <property type="entry name" value="OxoGdeHyase_C"/>
    <property type="match status" value="1"/>
</dbReference>
<name>B9M839_GEODF</name>
<dbReference type="InterPro" id="IPR001017">
    <property type="entry name" value="DH_E1"/>
</dbReference>
<dbReference type="Gene3D" id="3.40.50.11610">
    <property type="entry name" value="Multifunctional 2-oxoglutarate metabolism enzyme, C-terminal domain"/>
    <property type="match status" value="1"/>
</dbReference>
<evidence type="ECO:0000256" key="4">
    <source>
        <dbReference type="ARBA" id="ARBA00023002"/>
    </source>
</evidence>
<dbReference type="PANTHER" id="PTHR23152:SF4">
    <property type="entry name" value="2-OXOADIPATE DEHYDROGENASE COMPLEX COMPONENT E1"/>
    <property type="match status" value="1"/>
</dbReference>